<proteinExistence type="predicted"/>
<dbReference type="VEuPathDB" id="TriTrypDB:TRSC58_00775"/>
<comment type="subcellular location">
    <subcellularLocation>
        <location evidence="1">Cytoplasm</location>
    </subcellularLocation>
</comment>
<dbReference type="PANTHER" id="PTHR21162">
    <property type="entry name" value="P53 AND DNA DAMAGE-REGULATED PROTEIN"/>
    <property type="match status" value="1"/>
</dbReference>
<evidence type="ECO:0008006" key="6">
    <source>
        <dbReference type="Google" id="ProtNLM"/>
    </source>
</evidence>
<evidence type="ECO:0000313" key="4">
    <source>
        <dbReference type="EMBL" id="ESL11473.1"/>
    </source>
</evidence>
<dbReference type="PANTHER" id="PTHR21162:SF0">
    <property type="entry name" value="P53 AND DNA DAMAGE-REGULATED PROTEIN 1"/>
    <property type="match status" value="1"/>
</dbReference>
<dbReference type="Proteomes" id="UP000031737">
    <property type="component" value="Unassembled WGS sequence"/>
</dbReference>
<evidence type="ECO:0000313" key="5">
    <source>
        <dbReference type="Proteomes" id="UP000031737"/>
    </source>
</evidence>
<comment type="caution">
    <text evidence="4">The sequence shown here is derived from an EMBL/GenBank/DDBJ whole genome shotgun (WGS) entry which is preliminary data.</text>
</comment>
<dbReference type="GO" id="GO:0005737">
    <property type="term" value="C:cytoplasm"/>
    <property type="evidence" value="ECO:0007669"/>
    <property type="project" value="UniProtKB-SubCell"/>
</dbReference>
<protein>
    <recommendedName>
        <fullName evidence="6">P53 and DNA damage-regulated protein 1</fullName>
    </recommendedName>
</protein>
<reference evidence="4 5" key="1">
    <citation type="submission" date="2013-07" db="EMBL/GenBank/DDBJ databases">
        <authorList>
            <person name="Stoco P.H."/>
            <person name="Wagner G."/>
            <person name="Gerber A."/>
            <person name="Zaha A."/>
            <person name="Thompson C."/>
            <person name="Bartholomeu D.C."/>
            <person name="Luckemeyer D.D."/>
            <person name="Bahia D."/>
            <person name="Loreto E."/>
            <person name="Prestes E.B."/>
            <person name="Lima F.M."/>
            <person name="Rodrigues-Luiz G."/>
            <person name="Vallejo G.A."/>
            <person name="Filho J.F."/>
            <person name="Monteiro K.M."/>
            <person name="Tyler K.M."/>
            <person name="de Almeida L.G."/>
            <person name="Ortiz M.F."/>
            <person name="Siervo M.A."/>
            <person name="de Moraes M.H."/>
            <person name="Cunha O.L."/>
            <person name="Mendonca-Neto R."/>
            <person name="Silva R."/>
            <person name="Teixeira S.M."/>
            <person name="Murta S.M."/>
            <person name="Sincero T.C."/>
            <person name="Mendes T.A."/>
            <person name="Urmenyi T.P."/>
            <person name="Silva V.G."/>
            <person name="da Rocha W.D."/>
            <person name="Andersson B."/>
            <person name="Romanha A.J."/>
            <person name="Steindel M."/>
            <person name="de Vasconcelos A.T."/>
            <person name="Grisard E.C."/>
        </authorList>
    </citation>
    <scope>NUCLEOTIDE SEQUENCE [LARGE SCALE GENOMIC DNA]</scope>
    <source>
        <strain evidence="4 5">SC58</strain>
    </source>
</reference>
<keyword evidence="3" id="KW-0143">Chaperone</keyword>
<dbReference type="EMBL" id="AUPL01000775">
    <property type="protein sequence ID" value="ESL11473.1"/>
    <property type="molecule type" value="Genomic_DNA"/>
</dbReference>
<dbReference type="AlphaFoldDB" id="A0A061J7R2"/>
<organism evidence="4 5">
    <name type="scientific">Trypanosoma rangeli SC58</name>
    <dbReference type="NCBI Taxonomy" id="429131"/>
    <lineage>
        <taxon>Eukaryota</taxon>
        <taxon>Discoba</taxon>
        <taxon>Euglenozoa</taxon>
        <taxon>Kinetoplastea</taxon>
        <taxon>Metakinetoplastina</taxon>
        <taxon>Trypanosomatida</taxon>
        <taxon>Trypanosomatidae</taxon>
        <taxon>Trypanosoma</taxon>
        <taxon>Herpetosoma</taxon>
    </lineage>
</organism>
<sequence>MDFDATRTARLEHAAEEVAEAKQYLVALDRRQHQYREATRVLGKTRDTDDVWLLCSGRVFVKSNLRLKGTLNYLFWKLHTGEKEIENGHEELKAKVASLAELEGPDQTISKFFKGFELKSTTPEKMKMTSV</sequence>
<keyword evidence="2" id="KW-0963">Cytoplasm</keyword>
<evidence type="ECO:0000256" key="3">
    <source>
        <dbReference type="ARBA" id="ARBA00023186"/>
    </source>
</evidence>
<dbReference type="CDD" id="cd22860">
    <property type="entry name" value="PDRG1"/>
    <property type="match status" value="1"/>
</dbReference>
<gene>
    <name evidence="4" type="ORF">TRSC58_00775</name>
</gene>
<name>A0A061J7R2_TRYRA</name>
<keyword evidence="5" id="KW-1185">Reference proteome</keyword>
<accession>A0A061J7R2</accession>
<dbReference type="InterPro" id="IPR030482">
    <property type="entry name" value="PDRG1"/>
</dbReference>
<dbReference type="OrthoDB" id="20282at2759"/>
<evidence type="ECO:0000256" key="2">
    <source>
        <dbReference type="ARBA" id="ARBA00022490"/>
    </source>
</evidence>
<evidence type="ECO:0000256" key="1">
    <source>
        <dbReference type="ARBA" id="ARBA00004496"/>
    </source>
</evidence>